<evidence type="ECO:0000313" key="3">
    <source>
        <dbReference type="Proteomes" id="UP000313359"/>
    </source>
</evidence>
<name>A0A5C2S6S2_9APHY</name>
<protein>
    <submittedName>
        <fullName evidence="2">Uncharacterized protein</fullName>
    </submittedName>
</protein>
<sequence>MRSRSRKCAIKVYWCKGHESVNGEAFPSAYRGCSATVETSVGTRIHDASRGQPRQVVDRSHLARRSCPRRSRPKTRYYCPFRLTYSKVLYCNAQARTSLYVDPIANRPCAAVSLCGKYFRNRTVKRTYTQYPRRGVPMPAHEIHPLSRENGAFFREKQRLSVVRSTFPVRKSRLPMQSCTVQAAQQRETCVPIRDESAKA</sequence>
<evidence type="ECO:0000313" key="2">
    <source>
        <dbReference type="EMBL" id="RPD59545.1"/>
    </source>
</evidence>
<reference evidence="2" key="1">
    <citation type="journal article" date="2018" name="Genome Biol. Evol.">
        <title>Genomics and development of Lentinus tigrinus, a white-rot wood-decaying mushroom with dimorphic fruiting bodies.</title>
        <authorList>
            <person name="Wu B."/>
            <person name="Xu Z."/>
            <person name="Knudson A."/>
            <person name="Carlson A."/>
            <person name="Chen N."/>
            <person name="Kovaka S."/>
            <person name="LaButti K."/>
            <person name="Lipzen A."/>
            <person name="Pennachio C."/>
            <person name="Riley R."/>
            <person name="Schakwitz W."/>
            <person name="Umezawa K."/>
            <person name="Ohm R.A."/>
            <person name="Grigoriev I.V."/>
            <person name="Nagy L.G."/>
            <person name="Gibbons J."/>
            <person name="Hibbett D."/>
        </authorList>
    </citation>
    <scope>NUCLEOTIDE SEQUENCE [LARGE SCALE GENOMIC DNA]</scope>
    <source>
        <strain evidence="2">ALCF2SS1-6</strain>
    </source>
</reference>
<dbReference type="EMBL" id="ML122269">
    <property type="protein sequence ID" value="RPD59545.1"/>
    <property type="molecule type" value="Genomic_DNA"/>
</dbReference>
<evidence type="ECO:0000256" key="1">
    <source>
        <dbReference type="SAM" id="MobiDB-lite"/>
    </source>
</evidence>
<gene>
    <name evidence="2" type="ORF">L227DRAFT_151876</name>
</gene>
<accession>A0A5C2S6S2</accession>
<feature type="region of interest" description="Disordered" evidence="1">
    <location>
        <begin position="47"/>
        <end position="69"/>
    </location>
</feature>
<dbReference type="Proteomes" id="UP000313359">
    <property type="component" value="Unassembled WGS sequence"/>
</dbReference>
<proteinExistence type="predicted"/>
<keyword evidence="3" id="KW-1185">Reference proteome</keyword>
<organism evidence="2 3">
    <name type="scientific">Lentinus tigrinus ALCF2SS1-6</name>
    <dbReference type="NCBI Taxonomy" id="1328759"/>
    <lineage>
        <taxon>Eukaryota</taxon>
        <taxon>Fungi</taxon>
        <taxon>Dikarya</taxon>
        <taxon>Basidiomycota</taxon>
        <taxon>Agaricomycotina</taxon>
        <taxon>Agaricomycetes</taxon>
        <taxon>Polyporales</taxon>
        <taxon>Polyporaceae</taxon>
        <taxon>Lentinus</taxon>
    </lineage>
</organism>
<dbReference type="AlphaFoldDB" id="A0A5C2S6S2"/>